<dbReference type="Pfam" id="PF13581">
    <property type="entry name" value="HATPase_c_2"/>
    <property type="match status" value="1"/>
</dbReference>
<evidence type="ECO:0000313" key="3">
    <source>
        <dbReference type="Proteomes" id="UP000007844"/>
    </source>
</evidence>
<dbReference type="InterPro" id="IPR036457">
    <property type="entry name" value="PPM-type-like_dom_sf"/>
</dbReference>
<feature type="domain" description="PPM-type phosphatase" evidence="1">
    <location>
        <begin position="148"/>
        <end position="341"/>
    </location>
</feature>
<dbReference type="PANTHER" id="PTHR35801">
    <property type="entry name" value="PHOSPHOSERINE PHOSPHATASE RSBX"/>
    <property type="match status" value="1"/>
</dbReference>
<dbReference type="InterPro" id="IPR001932">
    <property type="entry name" value="PPM-type_phosphatase-like_dom"/>
</dbReference>
<dbReference type="Pfam" id="PF07228">
    <property type="entry name" value="SpoIIE"/>
    <property type="match status" value="1"/>
</dbReference>
<protein>
    <submittedName>
        <fullName evidence="2">Stage II sporulation protein E</fullName>
    </submittedName>
</protein>
<proteinExistence type="predicted"/>
<dbReference type="InterPro" id="IPR039248">
    <property type="entry name" value="Ptase_RsbX"/>
</dbReference>
<sequence length="347" mass="36657">MRTLMHGLKAHERYPVAEASQVGSLRRAVAGLARGQGMSQEQTAKAAIMATEMGTNLVKHARGGGEVLVRAIAGGFGGLELLSLDKGPGMENPAHMLQDGVSTMGSAGTGLGALRRLSNEFAIYSRVGSGTVVLVRSWASHHEEQPNVIPCEMGMVMLPKPGEEACGDGWCISLADNGLTVLVIDGLGHGPQAAAASQEAVRAFSEQPDLLPAEAVHNLHGRLRHTRGAAAAVADIRTGRDMLVFAGIGNIAGRIVRADGALTSLVSMSGIVGHQFRKLLDFSYAWGDDDLLVMNTDGLRTGWDFSAYPGLEHQHPAIIAGVLYRDFVRGSDDVAVVVLRMARGGRR</sequence>
<dbReference type="eggNOG" id="COG2172">
    <property type="taxonomic scope" value="Bacteria"/>
</dbReference>
<name>F3Z3I0_DESAF</name>
<evidence type="ECO:0000259" key="1">
    <source>
        <dbReference type="SMART" id="SM00331"/>
    </source>
</evidence>
<dbReference type="EMBL" id="CP003221">
    <property type="protein sequence ID" value="EGJ50352.1"/>
    <property type="molecule type" value="Genomic_DNA"/>
</dbReference>
<dbReference type="SUPFAM" id="SSF55874">
    <property type="entry name" value="ATPase domain of HSP90 chaperone/DNA topoisomerase II/histidine kinase"/>
    <property type="match status" value="1"/>
</dbReference>
<reference evidence="2 3" key="1">
    <citation type="journal article" date="2011" name="J. Bacteriol.">
        <title>Genome sequence of the mercury-methylating and pleomorphic Desulfovibrio africanus Strain Walvis Bay.</title>
        <authorList>
            <person name="Brown S.D."/>
            <person name="Wall J.D."/>
            <person name="Kucken A.M."/>
            <person name="Gilmour C.C."/>
            <person name="Podar M."/>
            <person name="Brandt C.C."/>
            <person name="Teshima H."/>
            <person name="Detter J.C."/>
            <person name="Han C.S."/>
            <person name="Land M.L."/>
            <person name="Lucas S."/>
            <person name="Han J."/>
            <person name="Pennacchio L."/>
            <person name="Nolan M."/>
            <person name="Pitluck S."/>
            <person name="Woyke T."/>
            <person name="Goodwin L."/>
            <person name="Palumbo A.V."/>
            <person name="Elias D.A."/>
        </authorList>
    </citation>
    <scope>NUCLEOTIDE SEQUENCE [LARGE SCALE GENOMIC DNA]</scope>
    <source>
        <strain evidence="2 3">Walvis Bay</strain>
    </source>
</reference>
<accession>F3Z3I0</accession>
<keyword evidence="3" id="KW-1185">Reference proteome</keyword>
<dbReference type="InterPro" id="IPR003594">
    <property type="entry name" value="HATPase_dom"/>
</dbReference>
<dbReference type="Gene3D" id="3.60.40.10">
    <property type="entry name" value="PPM-type phosphatase domain"/>
    <property type="match status" value="1"/>
</dbReference>
<dbReference type="AlphaFoldDB" id="F3Z3I0"/>
<gene>
    <name evidence="2" type="ORF">Desaf_2023</name>
</gene>
<dbReference type="Proteomes" id="UP000007844">
    <property type="component" value="Chromosome"/>
</dbReference>
<evidence type="ECO:0000313" key="2">
    <source>
        <dbReference type="EMBL" id="EGJ50352.1"/>
    </source>
</evidence>
<dbReference type="SUPFAM" id="SSF81606">
    <property type="entry name" value="PP2C-like"/>
    <property type="match status" value="1"/>
</dbReference>
<dbReference type="Gene3D" id="3.30.565.10">
    <property type="entry name" value="Histidine kinase-like ATPase, C-terminal domain"/>
    <property type="match status" value="1"/>
</dbReference>
<dbReference type="InterPro" id="IPR036890">
    <property type="entry name" value="HATPase_C_sf"/>
</dbReference>
<dbReference type="PANTHER" id="PTHR35801:SF1">
    <property type="entry name" value="PHOSPHOSERINE PHOSPHATASE RSBX"/>
    <property type="match status" value="1"/>
</dbReference>
<dbReference type="KEGG" id="daf:Desaf_2023"/>
<dbReference type="HOGENOM" id="CLU_066586_0_0_7"/>
<organism evidence="2 3">
    <name type="scientific">Desulfocurvibacter africanus subsp. africanus str. Walvis Bay</name>
    <dbReference type="NCBI Taxonomy" id="690850"/>
    <lineage>
        <taxon>Bacteria</taxon>
        <taxon>Pseudomonadati</taxon>
        <taxon>Thermodesulfobacteriota</taxon>
        <taxon>Desulfovibrionia</taxon>
        <taxon>Desulfovibrionales</taxon>
        <taxon>Desulfovibrionaceae</taxon>
        <taxon>Desulfocurvibacter</taxon>
    </lineage>
</organism>
<dbReference type="STRING" id="690850.Desaf_2023"/>
<dbReference type="RefSeq" id="WP_014260097.1">
    <property type="nucleotide sequence ID" value="NC_016629.1"/>
</dbReference>
<dbReference type="SMART" id="SM00331">
    <property type="entry name" value="PP2C_SIG"/>
    <property type="match status" value="1"/>
</dbReference>